<dbReference type="EMBL" id="JROU02000376">
    <property type="protein sequence ID" value="OEH79476.1"/>
    <property type="molecule type" value="Genomic_DNA"/>
</dbReference>
<evidence type="ECO:0000313" key="2">
    <source>
        <dbReference type="EMBL" id="OEH79476.1"/>
    </source>
</evidence>
<reference evidence="2 3" key="1">
    <citation type="journal article" date="2016" name="BMC Genomics">
        <title>Comparative genomics reveals Cyclospora cayetanensis possesses coccidia-like metabolism and invasion components but unique surface antigens.</title>
        <authorList>
            <person name="Liu S."/>
            <person name="Wang L."/>
            <person name="Zheng H."/>
            <person name="Xu Z."/>
            <person name="Roellig D.M."/>
            <person name="Li N."/>
            <person name="Frace M.A."/>
            <person name="Tang K."/>
            <person name="Arrowood M.J."/>
            <person name="Moss D.M."/>
            <person name="Zhang L."/>
            <person name="Feng Y."/>
            <person name="Xiao L."/>
        </authorList>
    </citation>
    <scope>NUCLEOTIDE SEQUENCE [LARGE SCALE GENOMIC DNA]</scope>
    <source>
        <strain evidence="2 3">CHN_HEN01</strain>
    </source>
</reference>
<comment type="caution">
    <text evidence="2">The sequence shown here is derived from an EMBL/GenBank/DDBJ whole genome shotgun (WGS) entry which is preliminary data.</text>
</comment>
<dbReference type="VEuPathDB" id="ToxoDB:cyc_02945"/>
<feature type="region of interest" description="Disordered" evidence="1">
    <location>
        <begin position="169"/>
        <end position="202"/>
    </location>
</feature>
<dbReference type="InParanoid" id="A0A1D3D7N8"/>
<dbReference type="AlphaFoldDB" id="A0A1D3D7N8"/>
<feature type="compositionally biased region" description="Basic residues" evidence="1">
    <location>
        <begin position="284"/>
        <end position="297"/>
    </location>
</feature>
<name>A0A1D3D7N8_9EIME</name>
<feature type="compositionally biased region" description="Basic and acidic residues" evidence="1">
    <location>
        <begin position="243"/>
        <end position="256"/>
    </location>
</feature>
<feature type="compositionally biased region" description="Basic and acidic residues" evidence="1">
    <location>
        <begin position="178"/>
        <end position="202"/>
    </location>
</feature>
<sequence>MDTLLDPRTKHLYISPCSPFRRFVVKTPTRQELYDAVAGGNLEALRNYRAHINTPICTYRQPGYGELFTTPQLCLLLQQDRLLNYLLADPFTDVEARSYPSGWTLLMIACAAEASLGIISLIIQRMRSEDHINVLCAYGTAALNLTKPESSAYLMLRARGALRASEILGTGEANQGDSELKDKDTQKETQDPFRAFKNDIEARKHTGKARLQELDADRRIQQEQKLEEEGANQRTQMWGATQRDVEQEKGKQKEEPPPVGKSYKRTSEGPWRRRQSSRIPLAVSRRRMQNVARRKSQ</sequence>
<accession>A0A1D3D7N8</accession>
<organism evidence="2 3">
    <name type="scientific">Cyclospora cayetanensis</name>
    <dbReference type="NCBI Taxonomy" id="88456"/>
    <lineage>
        <taxon>Eukaryota</taxon>
        <taxon>Sar</taxon>
        <taxon>Alveolata</taxon>
        <taxon>Apicomplexa</taxon>
        <taxon>Conoidasida</taxon>
        <taxon>Coccidia</taxon>
        <taxon>Eucoccidiorida</taxon>
        <taxon>Eimeriorina</taxon>
        <taxon>Eimeriidae</taxon>
        <taxon>Cyclospora</taxon>
    </lineage>
</organism>
<feature type="region of interest" description="Disordered" evidence="1">
    <location>
        <begin position="226"/>
        <end position="297"/>
    </location>
</feature>
<dbReference type="VEuPathDB" id="ToxoDB:LOC34619712"/>
<dbReference type="Proteomes" id="UP000095192">
    <property type="component" value="Unassembled WGS sequence"/>
</dbReference>
<protein>
    <submittedName>
        <fullName evidence="2">Proteophosphoglycan related protein</fullName>
    </submittedName>
</protein>
<evidence type="ECO:0000313" key="3">
    <source>
        <dbReference type="Proteomes" id="UP000095192"/>
    </source>
</evidence>
<gene>
    <name evidence="2" type="ORF">cyc_02945</name>
</gene>
<proteinExistence type="predicted"/>
<evidence type="ECO:0000256" key="1">
    <source>
        <dbReference type="SAM" id="MobiDB-lite"/>
    </source>
</evidence>
<keyword evidence="3" id="KW-1185">Reference proteome</keyword>